<dbReference type="InterPro" id="IPR015421">
    <property type="entry name" value="PyrdxlP-dep_Trfase_major"/>
</dbReference>
<name>A0A8T6ZER5_9BURK</name>
<reference evidence="2" key="2">
    <citation type="submission" date="2020-04" db="EMBL/GenBank/DDBJ databases">
        <authorList>
            <person name="Alexandrino P."/>
            <person name="Mendonca T."/>
            <person name="Guaman L."/>
            <person name="Cherix J."/>
            <person name="Lozano-Sakalauskas G."/>
            <person name="Fujita A."/>
            <person name="Filho E.R."/>
            <person name="Long P."/>
            <person name="Padilla G."/>
            <person name="Taciro M.K."/>
            <person name="Gomez J.G."/>
            <person name="Silva L.F."/>
            <person name="Torres M."/>
        </authorList>
    </citation>
    <scope>NUCLEOTIDE SEQUENCE</scope>
    <source>
        <strain evidence="2">LMG 19450</strain>
    </source>
</reference>
<dbReference type="Pfam" id="PF00464">
    <property type="entry name" value="SHMT"/>
    <property type="match status" value="1"/>
</dbReference>
<comment type="caution">
    <text evidence="2">The sequence shown here is derived from an EMBL/GenBank/DDBJ whole genome shotgun (WGS) entry which is preliminary data.</text>
</comment>
<gene>
    <name evidence="2" type="ORF">NH14_018280</name>
</gene>
<dbReference type="Proteomes" id="UP000030460">
    <property type="component" value="Unassembled WGS sequence"/>
</dbReference>
<organism evidence="2 3">
    <name type="scientific">Paraburkholderia sacchari</name>
    <dbReference type="NCBI Taxonomy" id="159450"/>
    <lineage>
        <taxon>Bacteria</taxon>
        <taxon>Pseudomonadati</taxon>
        <taxon>Pseudomonadota</taxon>
        <taxon>Betaproteobacteria</taxon>
        <taxon>Burkholderiales</taxon>
        <taxon>Burkholderiaceae</taxon>
        <taxon>Paraburkholderia</taxon>
    </lineage>
</organism>
<dbReference type="InterPro" id="IPR015424">
    <property type="entry name" value="PyrdxlP-dep_Trfase"/>
</dbReference>
<dbReference type="EMBL" id="JTDB02000004">
    <property type="protein sequence ID" value="NLP63082.1"/>
    <property type="molecule type" value="Genomic_DNA"/>
</dbReference>
<sequence>MPRRCATRAAAARAGPSEWLCSAAALHSGFERLSRIARSVGAYFMVDMAHYAGLVASGRFAPKPARRVWDQSPIPAVSRLAYA</sequence>
<dbReference type="Gene3D" id="3.40.640.10">
    <property type="entry name" value="Type I PLP-dependent aspartate aminotransferase-like (Major domain)"/>
    <property type="match status" value="1"/>
</dbReference>
<keyword evidence="3" id="KW-1185">Reference proteome</keyword>
<evidence type="ECO:0000313" key="2">
    <source>
        <dbReference type="EMBL" id="NLP63082.1"/>
    </source>
</evidence>
<evidence type="ECO:0000259" key="1">
    <source>
        <dbReference type="Pfam" id="PF00464"/>
    </source>
</evidence>
<protein>
    <recommendedName>
        <fullName evidence="1">Serine hydroxymethyltransferase-like domain-containing protein</fullName>
    </recommendedName>
</protein>
<dbReference type="InterPro" id="IPR039429">
    <property type="entry name" value="SHMT-like_dom"/>
</dbReference>
<proteinExistence type="predicted"/>
<evidence type="ECO:0000313" key="3">
    <source>
        <dbReference type="Proteomes" id="UP000030460"/>
    </source>
</evidence>
<accession>A0A8T6ZER5</accession>
<dbReference type="SUPFAM" id="SSF53383">
    <property type="entry name" value="PLP-dependent transferases"/>
    <property type="match status" value="1"/>
</dbReference>
<reference evidence="2" key="1">
    <citation type="journal article" date="2015" name="Genome Announc.">
        <title>Draft Genome Sequence of the Polyhydroxyalkanoate-Producing Bacterium Burkholderia sacchari LMG 19450 Isolated from Brazilian Sugarcane Plantation Soil.</title>
        <authorList>
            <person name="Alexandrino P.M."/>
            <person name="Mendonca T.T."/>
            <person name="Guaman Bautista L.P."/>
            <person name="Cherix J."/>
            <person name="Lozano-Sakalauskas G.C."/>
            <person name="Fujita A."/>
            <person name="Ramos Filho E."/>
            <person name="Long P."/>
            <person name="Padilla G."/>
            <person name="Taciro M.K."/>
            <person name="Gomez J.G."/>
            <person name="Silva L.F."/>
        </authorList>
    </citation>
    <scope>NUCLEOTIDE SEQUENCE</scope>
    <source>
        <strain evidence="2">LMG 19450</strain>
    </source>
</reference>
<dbReference type="AlphaFoldDB" id="A0A8T6ZER5"/>
<feature type="domain" description="Serine hydroxymethyltransferase-like" evidence="1">
    <location>
        <begin position="22"/>
        <end position="60"/>
    </location>
</feature>